<dbReference type="Gene3D" id="1.20.5.490">
    <property type="entry name" value="Single helix bin"/>
    <property type="match status" value="1"/>
</dbReference>
<dbReference type="CDD" id="cd12085">
    <property type="entry name" value="DD_cGKI-alpha"/>
    <property type="match status" value="1"/>
</dbReference>
<proteinExistence type="predicted"/>
<gene>
    <name evidence="1" type="ORF">HPB51_020712</name>
</gene>
<dbReference type="VEuPathDB" id="VectorBase:LOC119161615"/>
<evidence type="ECO:0000313" key="2">
    <source>
        <dbReference type="Proteomes" id="UP000821866"/>
    </source>
</evidence>
<accession>A0A9J6EJ45</accession>
<name>A0A9J6EJ45_RHIMP</name>
<dbReference type="Proteomes" id="UP000821866">
    <property type="component" value="Chromosome 2"/>
</dbReference>
<organism evidence="1 2">
    <name type="scientific">Rhipicephalus microplus</name>
    <name type="common">Cattle tick</name>
    <name type="synonym">Boophilus microplus</name>
    <dbReference type="NCBI Taxonomy" id="6941"/>
    <lineage>
        <taxon>Eukaryota</taxon>
        <taxon>Metazoa</taxon>
        <taxon>Ecdysozoa</taxon>
        <taxon>Arthropoda</taxon>
        <taxon>Chelicerata</taxon>
        <taxon>Arachnida</taxon>
        <taxon>Acari</taxon>
        <taxon>Parasitiformes</taxon>
        <taxon>Ixodida</taxon>
        <taxon>Ixodoidea</taxon>
        <taxon>Ixodidae</taxon>
        <taxon>Rhipicephalinae</taxon>
        <taxon>Rhipicephalus</taxon>
        <taxon>Boophilus</taxon>
    </lineage>
</organism>
<comment type="caution">
    <text evidence="1">The sequence shown here is derived from an EMBL/GenBank/DDBJ whole genome shotgun (WGS) entry which is preliminary data.</text>
</comment>
<sequence>MFPSRPRRSVVICLSSAADRKLECDESPPPSSCPAALLSMGTLEELRDAVLKQERIIHDLRQVISLRDEEILQLRSQLDKFQSVLIPYNARYSRSGRRKERAQGISAEPQSLRSIQDLIQTKFQEYPKSDRSRSFFNYLFIIDQWLWRDQLLLQRHLLISLTRSQGHQIAKLAVSGVGGAGGAAAAAAFPAACLPALSTRSGRRHEKECGGLLQRRAPR</sequence>
<dbReference type="EMBL" id="JABSTU010000004">
    <property type="protein sequence ID" value="KAH8034140.1"/>
    <property type="molecule type" value="Genomic_DNA"/>
</dbReference>
<dbReference type="AlphaFoldDB" id="A0A9J6EJ45"/>
<reference evidence="1" key="2">
    <citation type="submission" date="2021-09" db="EMBL/GenBank/DDBJ databases">
        <authorList>
            <person name="Jia N."/>
            <person name="Wang J."/>
            <person name="Shi W."/>
            <person name="Du L."/>
            <person name="Sun Y."/>
            <person name="Zhan W."/>
            <person name="Jiang J."/>
            <person name="Wang Q."/>
            <person name="Zhang B."/>
            <person name="Ji P."/>
            <person name="Sakyi L.B."/>
            <person name="Cui X."/>
            <person name="Yuan T."/>
            <person name="Jiang B."/>
            <person name="Yang W."/>
            <person name="Lam T.T.-Y."/>
            <person name="Chang Q."/>
            <person name="Ding S."/>
            <person name="Wang X."/>
            <person name="Zhu J."/>
            <person name="Ruan X."/>
            <person name="Zhao L."/>
            <person name="Wei J."/>
            <person name="Que T."/>
            <person name="Du C."/>
            <person name="Cheng J."/>
            <person name="Dai P."/>
            <person name="Han X."/>
            <person name="Huang E."/>
            <person name="Gao Y."/>
            <person name="Liu J."/>
            <person name="Shao H."/>
            <person name="Ye R."/>
            <person name="Li L."/>
            <person name="Wei W."/>
            <person name="Wang X."/>
            <person name="Wang C."/>
            <person name="Huo Q."/>
            <person name="Li W."/>
            <person name="Guo W."/>
            <person name="Chen H."/>
            <person name="Chen S."/>
            <person name="Zhou L."/>
            <person name="Zhou L."/>
            <person name="Ni X."/>
            <person name="Tian J."/>
            <person name="Zhou Y."/>
            <person name="Sheng Y."/>
            <person name="Liu T."/>
            <person name="Pan Y."/>
            <person name="Xia L."/>
            <person name="Li J."/>
            <person name="Zhao F."/>
            <person name="Cao W."/>
        </authorList>
    </citation>
    <scope>NUCLEOTIDE SEQUENCE</scope>
    <source>
        <strain evidence="1">Rmic-2018</strain>
        <tissue evidence="1">Larvae</tissue>
    </source>
</reference>
<reference evidence="1" key="1">
    <citation type="journal article" date="2020" name="Cell">
        <title>Large-Scale Comparative Analyses of Tick Genomes Elucidate Their Genetic Diversity and Vector Capacities.</title>
        <authorList>
            <consortium name="Tick Genome and Microbiome Consortium (TIGMIC)"/>
            <person name="Jia N."/>
            <person name="Wang J."/>
            <person name="Shi W."/>
            <person name="Du L."/>
            <person name="Sun Y."/>
            <person name="Zhan W."/>
            <person name="Jiang J.F."/>
            <person name="Wang Q."/>
            <person name="Zhang B."/>
            <person name="Ji P."/>
            <person name="Bell-Sakyi L."/>
            <person name="Cui X.M."/>
            <person name="Yuan T.T."/>
            <person name="Jiang B.G."/>
            <person name="Yang W.F."/>
            <person name="Lam T.T."/>
            <person name="Chang Q.C."/>
            <person name="Ding S.J."/>
            <person name="Wang X.J."/>
            <person name="Zhu J.G."/>
            <person name="Ruan X.D."/>
            <person name="Zhao L."/>
            <person name="Wei J.T."/>
            <person name="Ye R.Z."/>
            <person name="Que T.C."/>
            <person name="Du C.H."/>
            <person name="Zhou Y.H."/>
            <person name="Cheng J.X."/>
            <person name="Dai P.F."/>
            <person name="Guo W.B."/>
            <person name="Han X.H."/>
            <person name="Huang E.J."/>
            <person name="Li L.F."/>
            <person name="Wei W."/>
            <person name="Gao Y.C."/>
            <person name="Liu J.Z."/>
            <person name="Shao H.Z."/>
            <person name="Wang X."/>
            <person name="Wang C.C."/>
            <person name="Yang T.C."/>
            <person name="Huo Q.B."/>
            <person name="Li W."/>
            <person name="Chen H.Y."/>
            <person name="Chen S.E."/>
            <person name="Zhou L.G."/>
            <person name="Ni X.B."/>
            <person name="Tian J.H."/>
            <person name="Sheng Y."/>
            <person name="Liu T."/>
            <person name="Pan Y.S."/>
            <person name="Xia L.Y."/>
            <person name="Li J."/>
            <person name="Zhao F."/>
            <person name="Cao W.C."/>
        </authorList>
    </citation>
    <scope>NUCLEOTIDE SEQUENCE</scope>
    <source>
        <strain evidence="1">Rmic-2018</strain>
    </source>
</reference>
<evidence type="ECO:0000313" key="1">
    <source>
        <dbReference type="EMBL" id="KAH8034140.1"/>
    </source>
</evidence>
<keyword evidence="2" id="KW-1185">Reference proteome</keyword>
<protein>
    <submittedName>
        <fullName evidence="1">Uncharacterized protein</fullName>
    </submittedName>
</protein>